<accession>A0A8H6RSE3</accession>
<sequence>MPIFLQEPQELLLRVHVGASGSHGASQHYCPYLSIMATSTATSVFISRSDDLSLQHKVDAAINGAMSRGDPDLAVNMAQTYVNSFGNEEVRSMLNNALSRASREEDRQRLEAYQSKLRKRYMPGIKHKKAYVRNTYQYAGSMRLLMRLRQEGKAKTEQRVAEKLAMDLQREYSDGPVSAAEEPHKGTEDKADSPTPLRTSSDHTSTACHSEISDAQVNEAVDETAHCPALAQYSETDPVLEDGLVYSPPKVMKLKPSEHHLNSAKVEVLEVANLPSSPPSPCVEVHIPVQAEPPQKCEIQHLDTTWGERWYCVEHTPSHYAPPDR</sequence>
<evidence type="ECO:0000313" key="3">
    <source>
        <dbReference type="Proteomes" id="UP000660729"/>
    </source>
</evidence>
<dbReference type="OrthoDB" id="3649809at2759"/>
<dbReference type="EMBL" id="JABCIY010000032">
    <property type="protein sequence ID" value="KAF7196058.1"/>
    <property type="molecule type" value="Genomic_DNA"/>
</dbReference>
<keyword evidence="3" id="KW-1185">Reference proteome</keyword>
<reference evidence="2" key="1">
    <citation type="submission" date="2020-04" db="EMBL/GenBank/DDBJ databases">
        <title>Draft genome resource of the tomato pathogen Pseudocercospora fuligena.</title>
        <authorList>
            <person name="Zaccaron A."/>
        </authorList>
    </citation>
    <scope>NUCLEOTIDE SEQUENCE</scope>
    <source>
        <strain evidence="2">PF001</strain>
    </source>
</reference>
<evidence type="ECO:0000256" key="1">
    <source>
        <dbReference type="SAM" id="MobiDB-lite"/>
    </source>
</evidence>
<gene>
    <name evidence="2" type="ORF">HII31_02684</name>
</gene>
<feature type="compositionally biased region" description="Polar residues" evidence="1">
    <location>
        <begin position="196"/>
        <end position="208"/>
    </location>
</feature>
<feature type="region of interest" description="Disordered" evidence="1">
    <location>
        <begin position="172"/>
        <end position="208"/>
    </location>
</feature>
<dbReference type="Proteomes" id="UP000660729">
    <property type="component" value="Unassembled WGS sequence"/>
</dbReference>
<proteinExistence type="predicted"/>
<feature type="compositionally biased region" description="Basic and acidic residues" evidence="1">
    <location>
        <begin position="181"/>
        <end position="192"/>
    </location>
</feature>
<name>A0A8H6RSE3_9PEZI</name>
<protein>
    <submittedName>
        <fullName evidence="2">Uncharacterized protein</fullName>
    </submittedName>
</protein>
<comment type="caution">
    <text evidence="2">The sequence shown here is derived from an EMBL/GenBank/DDBJ whole genome shotgun (WGS) entry which is preliminary data.</text>
</comment>
<dbReference type="AlphaFoldDB" id="A0A8H6RSE3"/>
<evidence type="ECO:0000313" key="2">
    <source>
        <dbReference type="EMBL" id="KAF7196058.1"/>
    </source>
</evidence>
<organism evidence="2 3">
    <name type="scientific">Pseudocercospora fuligena</name>
    <dbReference type="NCBI Taxonomy" id="685502"/>
    <lineage>
        <taxon>Eukaryota</taxon>
        <taxon>Fungi</taxon>
        <taxon>Dikarya</taxon>
        <taxon>Ascomycota</taxon>
        <taxon>Pezizomycotina</taxon>
        <taxon>Dothideomycetes</taxon>
        <taxon>Dothideomycetidae</taxon>
        <taxon>Mycosphaerellales</taxon>
        <taxon>Mycosphaerellaceae</taxon>
        <taxon>Pseudocercospora</taxon>
    </lineage>
</organism>